<dbReference type="GO" id="GO:0005886">
    <property type="term" value="C:plasma membrane"/>
    <property type="evidence" value="ECO:0007669"/>
    <property type="project" value="UniProtKB-SubCell"/>
</dbReference>
<comment type="function">
    <text evidence="8">The phosphoenolpyruvate-dependent sugar phosphotransferase system (PTS), a major carbohydrate active -transport system, catalyzes the phosphorylation of incoming sugar substrates concomitant with their translocation across the cell membrane.</text>
</comment>
<dbReference type="EMBL" id="BOPZ01000030">
    <property type="protein sequence ID" value="GIM30208.1"/>
    <property type="molecule type" value="Genomic_DNA"/>
</dbReference>
<organism evidence="11 12">
    <name type="scientific">Clostridium polyendosporum</name>
    <dbReference type="NCBI Taxonomy" id="69208"/>
    <lineage>
        <taxon>Bacteria</taxon>
        <taxon>Bacillati</taxon>
        <taxon>Bacillota</taxon>
        <taxon>Clostridia</taxon>
        <taxon>Eubacteriales</taxon>
        <taxon>Clostridiaceae</taxon>
        <taxon>Clostridium</taxon>
    </lineage>
</organism>
<dbReference type="PANTHER" id="PTHR33989">
    <property type="match status" value="1"/>
</dbReference>
<keyword evidence="2 8" id="KW-0813">Transport</keyword>
<dbReference type="PROSITE" id="PS51105">
    <property type="entry name" value="PTS_EIIC_TYPE_3"/>
    <property type="match status" value="1"/>
</dbReference>
<evidence type="ECO:0000259" key="10">
    <source>
        <dbReference type="PROSITE" id="PS51105"/>
    </source>
</evidence>
<dbReference type="InterPro" id="IPR004501">
    <property type="entry name" value="PTS_EIIC_3"/>
</dbReference>
<dbReference type="GO" id="GO:0009401">
    <property type="term" value="P:phosphoenolpyruvate-dependent sugar phosphotransferase system"/>
    <property type="evidence" value="ECO:0007669"/>
    <property type="project" value="InterPro"/>
</dbReference>
<keyword evidence="3 8" id="KW-1003">Cell membrane</keyword>
<evidence type="ECO:0000256" key="7">
    <source>
        <dbReference type="ARBA" id="ARBA00023136"/>
    </source>
</evidence>
<dbReference type="InterPro" id="IPR003352">
    <property type="entry name" value="PTS_EIIC"/>
</dbReference>
<evidence type="ECO:0000256" key="2">
    <source>
        <dbReference type="ARBA" id="ARBA00022448"/>
    </source>
</evidence>
<dbReference type="PIRSF" id="PIRSF006351">
    <property type="entry name" value="PTS_EIIC-Cellobiose"/>
    <property type="match status" value="1"/>
</dbReference>
<accession>A0A919S2U6</accession>
<keyword evidence="6 9" id="KW-1133">Transmembrane helix</keyword>
<evidence type="ECO:0000313" key="11">
    <source>
        <dbReference type="EMBL" id="GIM30208.1"/>
    </source>
</evidence>
<gene>
    <name evidence="11" type="primary">licC_1</name>
    <name evidence="11" type="ORF">CPJCM30710_28740</name>
</gene>
<dbReference type="InterPro" id="IPR004796">
    <property type="entry name" value="PTS_IIC_cello"/>
</dbReference>
<feature type="transmembrane region" description="Helical" evidence="9">
    <location>
        <begin position="182"/>
        <end position="202"/>
    </location>
</feature>
<feature type="transmembrane region" description="Helical" evidence="9">
    <location>
        <begin position="402"/>
        <end position="420"/>
    </location>
</feature>
<feature type="domain" description="PTS EIIC type-3" evidence="10">
    <location>
        <begin position="7"/>
        <end position="419"/>
    </location>
</feature>
<keyword evidence="4 8" id="KW-0762">Sugar transport</keyword>
<evidence type="ECO:0000313" key="12">
    <source>
        <dbReference type="Proteomes" id="UP000679179"/>
    </source>
</evidence>
<name>A0A919S2U6_9CLOT</name>
<keyword evidence="12" id="KW-1185">Reference proteome</keyword>
<dbReference type="InterPro" id="IPR051088">
    <property type="entry name" value="PTS_Sugar-EIIC/EIIB"/>
</dbReference>
<evidence type="ECO:0000256" key="5">
    <source>
        <dbReference type="ARBA" id="ARBA00022692"/>
    </source>
</evidence>
<dbReference type="PANTHER" id="PTHR33989:SF4">
    <property type="entry name" value="PTS SYSTEM N,N'-DIACETYLCHITOBIOSE-SPECIFIC EIIC COMPONENT"/>
    <property type="match status" value="1"/>
</dbReference>
<feature type="transmembrane region" description="Helical" evidence="9">
    <location>
        <begin position="102"/>
        <end position="121"/>
    </location>
</feature>
<feature type="transmembrane region" description="Helical" evidence="9">
    <location>
        <begin position="377"/>
        <end position="396"/>
    </location>
</feature>
<evidence type="ECO:0000256" key="8">
    <source>
        <dbReference type="PIRNR" id="PIRNR006351"/>
    </source>
</evidence>
<keyword evidence="7 8" id="KW-0472">Membrane</keyword>
<protein>
    <recommendedName>
        <fullName evidence="8">Permease IIC component</fullName>
    </recommendedName>
</protein>
<feature type="transmembrane region" description="Helical" evidence="9">
    <location>
        <begin position="141"/>
        <end position="161"/>
    </location>
</feature>
<dbReference type="AlphaFoldDB" id="A0A919S2U6"/>
<dbReference type="Proteomes" id="UP000679179">
    <property type="component" value="Unassembled WGS sequence"/>
</dbReference>
<dbReference type="GO" id="GO:1901264">
    <property type="term" value="P:carbohydrate derivative transport"/>
    <property type="evidence" value="ECO:0007669"/>
    <property type="project" value="TreeGrafter"/>
</dbReference>
<feature type="transmembrane region" description="Helical" evidence="9">
    <location>
        <begin position="295"/>
        <end position="314"/>
    </location>
</feature>
<dbReference type="GO" id="GO:0008982">
    <property type="term" value="F:protein-N(PI)-phosphohistidine-sugar phosphotransferase activity"/>
    <property type="evidence" value="ECO:0007669"/>
    <property type="project" value="UniProtKB-UniRule"/>
</dbReference>
<keyword evidence="5 9" id="KW-0812">Transmembrane</keyword>
<evidence type="ECO:0000256" key="1">
    <source>
        <dbReference type="ARBA" id="ARBA00004651"/>
    </source>
</evidence>
<evidence type="ECO:0000256" key="6">
    <source>
        <dbReference type="ARBA" id="ARBA00022989"/>
    </source>
</evidence>
<dbReference type="Pfam" id="PF02378">
    <property type="entry name" value="PTS_EIIC"/>
    <property type="match status" value="1"/>
</dbReference>
<feature type="transmembrane region" description="Helical" evidence="9">
    <location>
        <begin position="72"/>
        <end position="95"/>
    </location>
</feature>
<feature type="transmembrane region" description="Helical" evidence="9">
    <location>
        <begin position="222"/>
        <end position="245"/>
    </location>
</feature>
<feature type="transmembrane region" description="Helical" evidence="9">
    <location>
        <begin position="31"/>
        <end position="52"/>
    </location>
</feature>
<feature type="transmembrane region" description="Helical" evidence="9">
    <location>
        <begin position="352"/>
        <end position="370"/>
    </location>
</feature>
<comment type="subcellular location">
    <subcellularLocation>
        <location evidence="1">Cell membrane</location>
        <topology evidence="1">Multi-pass membrane protein</topology>
    </subcellularLocation>
</comment>
<comment type="caution">
    <text evidence="11">The sequence shown here is derived from an EMBL/GenBank/DDBJ whole genome shotgun (WGS) entry which is preliminary data.</text>
</comment>
<evidence type="ECO:0000256" key="4">
    <source>
        <dbReference type="ARBA" id="ARBA00022597"/>
    </source>
</evidence>
<dbReference type="NCBIfam" id="TIGR00410">
    <property type="entry name" value="lacE"/>
    <property type="match status" value="1"/>
</dbReference>
<proteinExistence type="predicted"/>
<sequence length="444" mass="47624">MGESQKISEKVIPAVMKFVNMKGLIALKDGLMFIMPLSIIGAIYLLLAQLPIPAFNNWMASVFGPGWTDPLFQVYGATFNIMAIVATMGIAYTYVKNEGHEPLGAAVMALVCFLTTTNAFVTDSKSGVTITNVIPKEWTGGQGLVTAILIGLFVGAVYSWFLNNNIKIKMPESVPQGVANAFTTLIPGAAVIFCSFLVYILFKVVAHKTFIEWIYLVLQTPLQGATDSLAGALVIGALIPFFWWFGVHGSSLIGGVMQSLLLANLLANQEMLSQTGSLSVANGAHVVTQQFQDQFLTFGGSGLTFGLVLAMIFAGKSAQSKSLGKMALIPGLFNINEPVIFGFPIVMNPLMFIPFIAAPTCSALLTYFTVKMGLVGPFAGVQVPWTTPAVISGFIIGGWKAALLQIVIIAMSAAIYFPFFKKQDAMNLEQEQQAELEVAASLEA</sequence>
<evidence type="ECO:0000256" key="3">
    <source>
        <dbReference type="ARBA" id="ARBA00022475"/>
    </source>
</evidence>
<dbReference type="RefSeq" id="WP_212904886.1">
    <property type="nucleotide sequence ID" value="NZ_BOPZ01000030.1"/>
</dbReference>
<reference evidence="11" key="1">
    <citation type="submission" date="2021-03" db="EMBL/GenBank/DDBJ databases">
        <title>Taxonomic study of Clostridium polyendosporum from meadow-gley soil under rice.</title>
        <authorList>
            <person name="Kobayashi H."/>
            <person name="Tanizawa Y."/>
            <person name="Yagura M."/>
        </authorList>
    </citation>
    <scope>NUCLEOTIDE SEQUENCE</scope>
    <source>
        <strain evidence="11">JCM 30710</strain>
    </source>
</reference>
<evidence type="ECO:0000256" key="9">
    <source>
        <dbReference type="SAM" id="Phobius"/>
    </source>
</evidence>